<reference evidence="13 14" key="1">
    <citation type="journal article" date="2014" name="Int. J. Syst. Evol. Microbiol.">
        <title>Carboxylicivirga gen. nov. in the family Marinilabiliaceae with two novel species, Carboxylicivirga mesophila sp. nov. and Carboxylicivirga taeanensis sp. nov., and reclassification of Cytophaga fermentans as Saccharicrinis fermentans gen. nov., comb. nov.</title>
        <authorList>
            <person name="Yang S.H."/>
            <person name="Seo H.S."/>
            <person name="Woo J.H."/>
            <person name="Oh H.M."/>
            <person name="Jang H."/>
            <person name="Lee J.H."/>
            <person name="Kim S.J."/>
            <person name="Kwon K.K."/>
        </authorList>
    </citation>
    <scope>NUCLEOTIDE SEQUENCE [LARGE SCALE GENOMIC DNA]</scope>
    <source>
        <strain evidence="13 14">JCM 18290</strain>
    </source>
</reference>
<gene>
    <name evidence="11" type="primary">nadD</name>
    <name evidence="13" type="ORF">KEM09_08605</name>
</gene>
<evidence type="ECO:0000256" key="5">
    <source>
        <dbReference type="ARBA" id="ARBA00022679"/>
    </source>
</evidence>
<evidence type="ECO:0000256" key="1">
    <source>
        <dbReference type="ARBA" id="ARBA00002324"/>
    </source>
</evidence>
<dbReference type="Proteomes" id="UP000721861">
    <property type="component" value="Unassembled WGS sequence"/>
</dbReference>
<dbReference type="HAMAP" id="MF_00244">
    <property type="entry name" value="NaMN_adenylyltr"/>
    <property type="match status" value="1"/>
</dbReference>
<dbReference type="Gene3D" id="3.40.50.620">
    <property type="entry name" value="HUPs"/>
    <property type="match status" value="1"/>
</dbReference>
<evidence type="ECO:0000256" key="9">
    <source>
        <dbReference type="ARBA" id="ARBA00023027"/>
    </source>
</evidence>
<dbReference type="InterPro" id="IPR014729">
    <property type="entry name" value="Rossmann-like_a/b/a_fold"/>
</dbReference>
<comment type="catalytic activity">
    <reaction evidence="10 11">
        <text>nicotinate beta-D-ribonucleotide + ATP + H(+) = deamido-NAD(+) + diphosphate</text>
        <dbReference type="Rhea" id="RHEA:22860"/>
        <dbReference type="ChEBI" id="CHEBI:15378"/>
        <dbReference type="ChEBI" id="CHEBI:30616"/>
        <dbReference type="ChEBI" id="CHEBI:33019"/>
        <dbReference type="ChEBI" id="CHEBI:57502"/>
        <dbReference type="ChEBI" id="CHEBI:58437"/>
        <dbReference type="EC" id="2.7.7.18"/>
    </reaction>
</comment>
<sequence length="195" mass="22496">MKQVGLFFGSFNPIHIGHLALANYMLEFENIEEIWFVVSPQNPFKNADELLSAEQRLEMVRIATQKEPKYQAEDIELSLPIPSYTIDTLKALEKKYANCCFSIIMGADNIARFEHWKSAEEIIARYRIYVYPRLGTNLNSHTLPDNCKITAAPLIEIASSDIRQWIKEGKQTPFFLPAKVFEYIQSKGLYLDDKN</sequence>
<dbReference type="InterPro" id="IPR005248">
    <property type="entry name" value="NadD/NMNAT"/>
</dbReference>
<dbReference type="PANTHER" id="PTHR39321:SF3">
    <property type="entry name" value="PHOSPHOPANTETHEINE ADENYLYLTRANSFERASE"/>
    <property type="match status" value="1"/>
</dbReference>
<keyword evidence="8 11" id="KW-0067">ATP-binding</keyword>
<organism evidence="13 14">
    <name type="scientific">Carboxylicivirga mesophila</name>
    <dbReference type="NCBI Taxonomy" id="1166478"/>
    <lineage>
        <taxon>Bacteria</taxon>
        <taxon>Pseudomonadati</taxon>
        <taxon>Bacteroidota</taxon>
        <taxon>Bacteroidia</taxon>
        <taxon>Marinilabiliales</taxon>
        <taxon>Marinilabiliaceae</taxon>
        <taxon>Carboxylicivirga</taxon>
    </lineage>
</organism>
<dbReference type="EC" id="2.7.7.18" evidence="11"/>
<evidence type="ECO:0000256" key="2">
    <source>
        <dbReference type="ARBA" id="ARBA00005019"/>
    </source>
</evidence>
<feature type="domain" description="Cytidyltransferase-like" evidence="12">
    <location>
        <begin position="6"/>
        <end position="164"/>
    </location>
</feature>
<protein>
    <recommendedName>
        <fullName evidence="11">Probable nicotinate-nucleotide adenylyltransferase</fullName>
        <ecNumber evidence="11">2.7.7.18</ecNumber>
    </recommendedName>
    <alternativeName>
        <fullName evidence="11">Deamido-NAD(+) diphosphorylase</fullName>
    </alternativeName>
    <alternativeName>
        <fullName evidence="11">Deamido-NAD(+) pyrophosphorylase</fullName>
    </alternativeName>
    <alternativeName>
        <fullName evidence="11">Nicotinate mononucleotide adenylyltransferase</fullName>
        <shortName evidence="11">NaMN adenylyltransferase</shortName>
    </alternativeName>
</protein>
<name>A0ABS5KAT7_9BACT</name>
<dbReference type="SUPFAM" id="SSF52374">
    <property type="entry name" value="Nucleotidylyl transferase"/>
    <property type="match status" value="1"/>
</dbReference>
<accession>A0ABS5KAT7</accession>
<evidence type="ECO:0000256" key="11">
    <source>
        <dbReference type="HAMAP-Rule" id="MF_00244"/>
    </source>
</evidence>
<comment type="similarity">
    <text evidence="3 11">Belongs to the NadD family.</text>
</comment>
<evidence type="ECO:0000313" key="14">
    <source>
        <dbReference type="Proteomes" id="UP000721861"/>
    </source>
</evidence>
<keyword evidence="5 11" id="KW-0808">Transferase</keyword>
<dbReference type="PANTHER" id="PTHR39321">
    <property type="entry name" value="NICOTINATE-NUCLEOTIDE ADENYLYLTRANSFERASE-RELATED"/>
    <property type="match status" value="1"/>
</dbReference>
<evidence type="ECO:0000313" key="13">
    <source>
        <dbReference type="EMBL" id="MBS2211458.1"/>
    </source>
</evidence>
<comment type="caution">
    <text evidence="13">The sequence shown here is derived from an EMBL/GenBank/DDBJ whole genome shotgun (WGS) entry which is preliminary data.</text>
</comment>
<dbReference type="Pfam" id="PF01467">
    <property type="entry name" value="CTP_transf_like"/>
    <property type="match status" value="1"/>
</dbReference>
<keyword evidence="9 11" id="KW-0520">NAD</keyword>
<evidence type="ECO:0000256" key="6">
    <source>
        <dbReference type="ARBA" id="ARBA00022695"/>
    </source>
</evidence>
<keyword evidence="4 11" id="KW-0662">Pyridine nucleotide biosynthesis</keyword>
<evidence type="ECO:0000256" key="3">
    <source>
        <dbReference type="ARBA" id="ARBA00009014"/>
    </source>
</evidence>
<dbReference type="NCBIfam" id="TIGR00125">
    <property type="entry name" value="cyt_tran_rel"/>
    <property type="match status" value="1"/>
</dbReference>
<evidence type="ECO:0000256" key="8">
    <source>
        <dbReference type="ARBA" id="ARBA00022840"/>
    </source>
</evidence>
<dbReference type="GO" id="GO:0004515">
    <property type="term" value="F:nicotinate-nucleotide adenylyltransferase activity"/>
    <property type="evidence" value="ECO:0007669"/>
    <property type="project" value="UniProtKB-EC"/>
</dbReference>
<evidence type="ECO:0000259" key="12">
    <source>
        <dbReference type="Pfam" id="PF01467"/>
    </source>
</evidence>
<dbReference type="InterPro" id="IPR004821">
    <property type="entry name" value="Cyt_trans-like"/>
</dbReference>
<comment type="pathway">
    <text evidence="2 11">Cofactor biosynthesis; NAD(+) biosynthesis; deamido-NAD(+) from nicotinate D-ribonucleotide: step 1/1.</text>
</comment>
<comment type="function">
    <text evidence="1 11">Catalyzes the reversible adenylation of nicotinate mononucleotide (NaMN) to nicotinic acid adenine dinucleotide (NaAD).</text>
</comment>
<keyword evidence="14" id="KW-1185">Reference proteome</keyword>
<evidence type="ECO:0000256" key="10">
    <source>
        <dbReference type="ARBA" id="ARBA00048721"/>
    </source>
</evidence>
<dbReference type="NCBIfam" id="TIGR00482">
    <property type="entry name" value="nicotinate (nicotinamide) nucleotide adenylyltransferase"/>
    <property type="match status" value="1"/>
</dbReference>
<keyword evidence="7 11" id="KW-0547">Nucleotide-binding</keyword>
<dbReference type="CDD" id="cd02165">
    <property type="entry name" value="NMNAT"/>
    <property type="match status" value="1"/>
</dbReference>
<dbReference type="RefSeq" id="WP_212227620.1">
    <property type="nucleotide sequence ID" value="NZ_JAGUCN010000008.1"/>
</dbReference>
<dbReference type="EMBL" id="JAGUCN010000008">
    <property type="protein sequence ID" value="MBS2211458.1"/>
    <property type="molecule type" value="Genomic_DNA"/>
</dbReference>
<evidence type="ECO:0000256" key="4">
    <source>
        <dbReference type="ARBA" id="ARBA00022642"/>
    </source>
</evidence>
<evidence type="ECO:0000256" key="7">
    <source>
        <dbReference type="ARBA" id="ARBA00022741"/>
    </source>
</evidence>
<keyword evidence="6 11" id="KW-0548">Nucleotidyltransferase</keyword>
<proteinExistence type="inferred from homology"/>